<feature type="transmembrane region" description="Helical" evidence="9">
    <location>
        <begin position="21"/>
        <end position="42"/>
    </location>
</feature>
<evidence type="ECO:0000256" key="6">
    <source>
        <dbReference type="ARBA" id="ARBA00022967"/>
    </source>
</evidence>
<keyword evidence="6" id="KW-1278">Translocase</keyword>
<keyword evidence="2" id="KW-0597">Phosphoprotein</keyword>
<dbReference type="PANTHER" id="PTHR30578:SF0">
    <property type="entry name" value="ION-TRANSLOCATING OXIDOREDUCTASE COMPLEX SUBUNIT D"/>
    <property type="match status" value="1"/>
</dbReference>
<dbReference type="EMBL" id="CP009508">
    <property type="protein sequence ID" value="AKB35186.1"/>
    <property type="molecule type" value="Genomic_DNA"/>
</dbReference>
<keyword evidence="3" id="KW-0285">Flavoprotein</keyword>
<dbReference type="PANTHER" id="PTHR30578">
    <property type="entry name" value="ELECTRON TRANSPORT COMPLEX PROTEIN RNFD"/>
    <property type="match status" value="1"/>
</dbReference>
<dbReference type="AlphaFoldDB" id="A0A0E3LCA6"/>
<evidence type="ECO:0000313" key="10">
    <source>
        <dbReference type="EMBL" id="AKB35186.1"/>
    </source>
</evidence>
<dbReference type="NCBIfam" id="NF041838">
    <property type="entry name" value="rnfD_Methano"/>
    <property type="match status" value="1"/>
</dbReference>
<feature type="transmembrane region" description="Helical" evidence="9">
    <location>
        <begin position="188"/>
        <end position="221"/>
    </location>
</feature>
<feature type="transmembrane region" description="Helical" evidence="9">
    <location>
        <begin position="233"/>
        <end position="251"/>
    </location>
</feature>
<keyword evidence="1" id="KW-0813">Transport</keyword>
<evidence type="ECO:0000256" key="8">
    <source>
        <dbReference type="ARBA" id="ARBA00023136"/>
    </source>
</evidence>
<dbReference type="Pfam" id="PF03116">
    <property type="entry name" value="NQR2_RnfD_RnfE"/>
    <property type="match status" value="1"/>
</dbReference>
<dbReference type="RefSeq" id="WP_048169916.1">
    <property type="nucleotide sequence ID" value="NZ_CP009508.1"/>
</dbReference>
<evidence type="ECO:0000256" key="2">
    <source>
        <dbReference type="ARBA" id="ARBA00022553"/>
    </source>
</evidence>
<evidence type="ECO:0000256" key="4">
    <source>
        <dbReference type="ARBA" id="ARBA00022643"/>
    </source>
</evidence>
<keyword evidence="7 9" id="KW-1133">Transmembrane helix</keyword>
<dbReference type="PATRIC" id="fig|1434118.4.peg.768"/>
<evidence type="ECO:0000256" key="1">
    <source>
        <dbReference type="ARBA" id="ARBA00022448"/>
    </source>
</evidence>
<proteinExistence type="predicted"/>
<reference evidence="10 11" key="1">
    <citation type="submission" date="2014-07" db="EMBL/GenBank/DDBJ databases">
        <title>Methanogenic archaea and the global carbon cycle.</title>
        <authorList>
            <person name="Henriksen J.R."/>
            <person name="Luke J."/>
            <person name="Reinhart S."/>
            <person name="Benedict M.N."/>
            <person name="Youngblut N.D."/>
            <person name="Metcalf M.E."/>
            <person name="Whitaker R.J."/>
            <person name="Metcalf W.W."/>
        </authorList>
    </citation>
    <scope>NUCLEOTIDE SEQUENCE [LARGE SCALE GENOMIC DNA]</scope>
    <source>
        <strain evidence="10 11">C2J</strain>
    </source>
</reference>
<keyword evidence="5 9" id="KW-0812">Transmembrane</keyword>
<dbReference type="GO" id="GO:0005886">
    <property type="term" value="C:plasma membrane"/>
    <property type="evidence" value="ECO:0007669"/>
    <property type="project" value="TreeGrafter"/>
</dbReference>
<dbReference type="HOGENOM" id="CLU_042020_1_0_2"/>
<dbReference type="GO" id="GO:0055085">
    <property type="term" value="P:transmembrane transport"/>
    <property type="evidence" value="ECO:0007669"/>
    <property type="project" value="InterPro"/>
</dbReference>
<dbReference type="KEGG" id="msj:MSSAC_0596"/>
<protein>
    <submittedName>
        <fullName evidence="10">Electron transport complex protein RnfD</fullName>
    </submittedName>
</protein>
<feature type="transmembrane region" description="Helical" evidence="9">
    <location>
        <begin position="78"/>
        <end position="104"/>
    </location>
</feature>
<keyword evidence="4" id="KW-0288">FMN</keyword>
<feature type="transmembrane region" description="Helical" evidence="9">
    <location>
        <begin position="158"/>
        <end position="182"/>
    </location>
</feature>
<gene>
    <name evidence="10" type="ORF">MSSAC_0596</name>
</gene>
<evidence type="ECO:0000256" key="7">
    <source>
        <dbReference type="ARBA" id="ARBA00022989"/>
    </source>
</evidence>
<dbReference type="InterPro" id="IPR049685">
    <property type="entry name" value="Ion_transpt_RnfD_Methano"/>
</dbReference>
<dbReference type="STRING" id="1434118.MSSAC_0596"/>
<dbReference type="GeneID" id="24859352"/>
<keyword evidence="8 9" id="KW-0472">Membrane</keyword>
<organism evidence="10 11">
    <name type="scientific">Methanosarcina siciliae C2J</name>
    <dbReference type="NCBI Taxonomy" id="1434118"/>
    <lineage>
        <taxon>Archaea</taxon>
        <taxon>Methanobacteriati</taxon>
        <taxon>Methanobacteriota</taxon>
        <taxon>Stenosarchaea group</taxon>
        <taxon>Methanomicrobia</taxon>
        <taxon>Methanosarcinales</taxon>
        <taxon>Methanosarcinaceae</taxon>
        <taxon>Methanosarcina</taxon>
    </lineage>
</organism>
<evidence type="ECO:0000313" key="11">
    <source>
        <dbReference type="Proteomes" id="UP000033123"/>
    </source>
</evidence>
<name>A0A0E3LCA6_9EURY</name>
<dbReference type="Proteomes" id="UP000033123">
    <property type="component" value="Chromosome"/>
</dbReference>
<evidence type="ECO:0000256" key="5">
    <source>
        <dbReference type="ARBA" id="ARBA00022692"/>
    </source>
</evidence>
<accession>A0A0E3LCA6</accession>
<evidence type="ECO:0000256" key="9">
    <source>
        <dbReference type="SAM" id="Phobius"/>
    </source>
</evidence>
<dbReference type="InterPro" id="IPR004338">
    <property type="entry name" value="NqrB/RnfD"/>
</dbReference>
<evidence type="ECO:0000256" key="3">
    <source>
        <dbReference type="ARBA" id="ARBA00022630"/>
    </source>
</evidence>
<sequence>MTSFTVSPPPHRKKKIFIKNLIWSRIVALLPISAAAVYFFGFAALGNIIASILGAVGIEFVIQKAFNKKLTIMDGNAIYLGLLLALISPPTLPAWMIFIGGAFAIGVGKHAFGGLGSYTFHPSLAAWVFLSLAWAQDMLPGTIPILSSFSDLILENGAGFLADVSPILVLLAGVILILVKYIEWRIPLSYLLTTVILASVLGDPISYVVSGTFLLGVFFIATETVTSPVTRNGRIVYGILCGVLTVIYGYFSGNYVWGTLYALLLSNAVAPFIELKTLPKPMGGVAHE</sequence>